<organism evidence="1 2">
    <name type="scientific">Chryseobacterium rhizosphaerae</name>
    <dbReference type="NCBI Taxonomy" id="395937"/>
    <lineage>
        <taxon>Bacteria</taxon>
        <taxon>Pseudomonadati</taxon>
        <taxon>Bacteroidota</taxon>
        <taxon>Flavobacteriia</taxon>
        <taxon>Flavobacteriales</taxon>
        <taxon>Weeksellaceae</taxon>
        <taxon>Chryseobacterium group</taxon>
        <taxon>Chryseobacterium</taxon>
    </lineage>
</organism>
<dbReference type="Proteomes" id="UP001184861">
    <property type="component" value="Unassembled WGS sequence"/>
</dbReference>
<name>A0AAE3Y8F0_9FLAO</name>
<accession>A0AAE3Y8F0</accession>
<comment type="caution">
    <text evidence="1">The sequence shown here is derived from an EMBL/GenBank/DDBJ whole genome shotgun (WGS) entry which is preliminary data.</text>
</comment>
<reference evidence="1" key="1">
    <citation type="submission" date="2023-07" db="EMBL/GenBank/DDBJ databases">
        <title>Sorghum-associated microbial communities from plants grown in Nebraska, USA.</title>
        <authorList>
            <person name="Schachtman D."/>
        </authorList>
    </citation>
    <scope>NUCLEOTIDE SEQUENCE</scope>
    <source>
        <strain evidence="1">DS2360</strain>
    </source>
</reference>
<dbReference type="AlphaFoldDB" id="A0AAE3Y8F0"/>
<protein>
    <recommendedName>
        <fullName evidence="3">DUF4440 domain-containing protein</fullName>
    </recommendedName>
</protein>
<dbReference type="RefSeq" id="WP_309944956.1">
    <property type="nucleotide sequence ID" value="NZ_JAVDQY010000001.1"/>
</dbReference>
<sequence length="129" mass="15019">MSITEKIRKEILGFHDDIETWFQGKSEDREALYRQLLSGISPDFKMINGNNDLVTLSMFSDWLPTVYGKFQDRHVSVENIEIQYSESHGLATYTEIQVTGETSTKRKSSALFLMSEEKALWLHLIEKWI</sequence>
<evidence type="ECO:0008006" key="3">
    <source>
        <dbReference type="Google" id="ProtNLM"/>
    </source>
</evidence>
<dbReference type="SUPFAM" id="SSF54427">
    <property type="entry name" value="NTF2-like"/>
    <property type="match status" value="1"/>
</dbReference>
<dbReference type="EMBL" id="JAVDQY010000001">
    <property type="protein sequence ID" value="MDR6525531.1"/>
    <property type="molecule type" value="Genomic_DNA"/>
</dbReference>
<dbReference type="Gene3D" id="3.10.450.50">
    <property type="match status" value="1"/>
</dbReference>
<proteinExistence type="predicted"/>
<gene>
    <name evidence="1" type="ORF">J2787_000901</name>
</gene>
<evidence type="ECO:0000313" key="1">
    <source>
        <dbReference type="EMBL" id="MDR6525531.1"/>
    </source>
</evidence>
<dbReference type="InterPro" id="IPR032710">
    <property type="entry name" value="NTF2-like_dom_sf"/>
</dbReference>
<evidence type="ECO:0000313" key="2">
    <source>
        <dbReference type="Proteomes" id="UP001184861"/>
    </source>
</evidence>